<dbReference type="EMBL" id="BOMV01000057">
    <property type="protein sequence ID" value="GIE97610.1"/>
    <property type="molecule type" value="Genomic_DNA"/>
</dbReference>
<dbReference type="GO" id="GO:0000155">
    <property type="term" value="F:phosphorelay sensor kinase activity"/>
    <property type="evidence" value="ECO:0007669"/>
    <property type="project" value="InterPro"/>
</dbReference>
<name>A0A919MYY2_9ACTN</name>
<evidence type="ECO:0000259" key="10">
    <source>
        <dbReference type="Pfam" id="PF02518"/>
    </source>
</evidence>
<reference evidence="12" key="1">
    <citation type="submission" date="2021-01" db="EMBL/GenBank/DDBJ databases">
        <title>Whole genome shotgun sequence of Actinoplanes rishiriensis NBRC 108556.</title>
        <authorList>
            <person name="Komaki H."/>
            <person name="Tamura T."/>
        </authorList>
    </citation>
    <scope>NUCLEOTIDE SEQUENCE</scope>
    <source>
        <strain evidence="12">NBRC 108556</strain>
    </source>
</reference>
<evidence type="ECO:0000313" key="12">
    <source>
        <dbReference type="EMBL" id="GIE97610.1"/>
    </source>
</evidence>
<evidence type="ECO:0000256" key="5">
    <source>
        <dbReference type="ARBA" id="ARBA00022741"/>
    </source>
</evidence>
<keyword evidence="9" id="KW-0812">Transmembrane</keyword>
<dbReference type="InterPro" id="IPR011712">
    <property type="entry name" value="Sig_transdc_His_kin_sub3_dim/P"/>
</dbReference>
<keyword evidence="4" id="KW-0808">Transferase</keyword>
<keyword evidence="3" id="KW-0597">Phosphoprotein</keyword>
<feature type="transmembrane region" description="Helical" evidence="9">
    <location>
        <begin position="109"/>
        <end position="131"/>
    </location>
</feature>
<dbReference type="GO" id="GO:0046983">
    <property type="term" value="F:protein dimerization activity"/>
    <property type="evidence" value="ECO:0007669"/>
    <property type="project" value="InterPro"/>
</dbReference>
<keyword evidence="13" id="KW-1185">Reference proteome</keyword>
<proteinExistence type="predicted"/>
<evidence type="ECO:0000256" key="3">
    <source>
        <dbReference type="ARBA" id="ARBA00022553"/>
    </source>
</evidence>
<evidence type="ECO:0000256" key="8">
    <source>
        <dbReference type="ARBA" id="ARBA00023012"/>
    </source>
</evidence>
<keyword evidence="9" id="KW-0472">Membrane</keyword>
<evidence type="ECO:0000256" key="6">
    <source>
        <dbReference type="ARBA" id="ARBA00022777"/>
    </source>
</evidence>
<accession>A0A919MYY2</accession>
<dbReference type="GO" id="GO:0005524">
    <property type="term" value="F:ATP binding"/>
    <property type="evidence" value="ECO:0007669"/>
    <property type="project" value="UniProtKB-KW"/>
</dbReference>
<dbReference type="Gene3D" id="3.30.565.10">
    <property type="entry name" value="Histidine kinase-like ATPase, C-terminal domain"/>
    <property type="match status" value="1"/>
</dbReference>
<feature type="domain" description="Signal transduction histidine kinase subgroup 3 dimerisation and phosphoacceptor" evidence="11">
    <location>
        <begin position="545"/>
        <end position="611"/>
    </location>
</feature>
<feature type="domain" description="Histidine kinase/HSP90-like ATPase" evidence="10">
    <location>
        <begin position="646"/>
        <end position="728"/>
    </location>
</feature>
<keyword evidence="8" id="KW-0902">Two-component regulatory system</keyword>
<feature type="transmembrane region" description="Helical" evidence="9">
    <location>
        <begin position="318"/>
        <end position="340"/>
    </location>
</feature>
<dbReference type="PANTHER" id="PTHR24421:SF10">
    <property type="entry name" value="NITRATE_NITRITE SENSOR PROTEIN NARQ"/>
    <property type="match status" value="1"/>
</dbReference>
<evidence type="ECO:0000256" key="9">
    <source>
        <dbReference type="SAM" id="Phobius"/>
    </source>
</evidence>
<sequence>MAISVARAVPGPAGVTVVEGVAAIPVDISVSSSIGALCDAFNLGICGRPAIVDSTRKTSVLARSRSGPGSRRVPRMRWQPRLALAAALLTGAVLSCTVVLVALAPVAGAFLNLAIGLAAAPASALLGVIVARRRPGNLVGLMLTLVGLTTAVNACRDVFWWYLADRRPAALPELDWLAAVGDQSAVWIFVAVALLLLYFPDGELPGPWWRWVPPTLVAAAAADHLGASFDSLPFRAPLQDIPRPWGPLPLVLEVPALAAFVLELALVLACAASLLVRFRRSDRLQRQQIKWLALAGFAIPLYPLLCLVEILLWGRPLWFSGAVGLAGLIGVPVATTVAMLRHDLYDVDKALAATVTYGLVTTMLVGTYAVLSAVGGLVFGRGSEFAAAGATAVCAIALSPLRSRLQRVVDRRLYPIRRAALAAIDALSRETRGGEARPEQLQSRLRLALREPDLRIGFQVPGTAGYIDADGAPVEPAGAVPVELGGRTIGVLRPGSDALRPELLRQIAGAAATLVEVIRLRLEVAQALREVESSRARLVQAGYTERRRLERDLHDGAQQRLASLGMAFRLAQRHLGDGSVDVNALLDQGVAELGTALAELRKIAYGLRPGRLDDGLDAALTELVRTVPIAVELDICDDRLPDDVATTAYYVVSEAITNVVKHATADRIALQVNRSNGRLTISVSDDGCGGAALSQRSGMADRVAALGGTLRVHSPTGAGTVVEAVLPCAS</sequence>
<dbReference type="PANTHER" id="PTHR24421">
    <property type="entry name" value="NITRATE/NITRITE SENSOR PROTEIN NARX-RELATED"/>
    <property type="match status" value="1"/>
</dbReference>
<feature type="transmembrane region" description="Helical" evidence="9">
    <location>
        <begin position="82"/>
        <end position="103"/>
    </location>
</feature>
<evidence type="ECO:0000313" key="13">
    <source>
        <dbReference type="Proteomes" id="UP000636960"/>
    </source>
</evidence>
<keyword evidence="6" id="KW-0418">Kinase</keyword>
<dbReference type="Proteomes" id="UP000636960">
    <property type="component" value="Unassembled WGS sequence"/>
</dbReference>
<evidence type="ECO:0000256" key="4">
    <source>
        <dbReference type="ARBA" id="ARBA00022679"/>
    </source>
</evidence>
<evidence type="ECO:0000256" key="1">
    <source>
        <dbReference type="ARBA" id="ARBA00000085"/>
    </source>
</evidence>
<dbReference type="InterPro" id="IPR036890">
    <property type="entry name" value="HATPase_C_sf"/>
</dbReference>
<feature type="transmembrane region" description="Helical" evidence="9">
    <location>
        <begin position="138"/>
        <end position="164"/>
    </location>
</feature>
<evidence type="ECO:0000256" key="2">
    <source>
        <dbReference type="ARBA" id="ARBA00012438"/>
    </source>
</evidence>
<dbReference type="SUPFAM" id="SSF55874">
    <property type="entry name" value="ATPase domain of HSP90 chaperone/DNA topoisomerase II/histidine kinase"/>
    <property type="match status" value="1"/>
</dbReference>
<keyword evidence="7" id="KW-0067">ATP-binding</keyword>
<dbReference type="Pfam" id="PF02518">
    <property type="entry name" value="HATPase_c"/>
    <property type="match status" value="1"/>
</dbReference>
<dbReference type="CDD" id="cd16917">
    <property type="entry name" value="HATPase_UhpB-NarQ-NarX-like"/>
    <property type="match status" value="1"/>
</dbReference>
<comment type="catalytic activity">
    <reaction evidence="1">
        <text>ATP + protein L-histidine = ADP + protein N-phospho-L-histidine.</text>
        <dbReference type="EC" id="2.7.13.3"/>
    </reaction>
</comment>
<feature type="transmembrane region" description="Helical" evidence="9">
    <location>
        <begin position="352"/>
        <end position="379"/>
    </location>
</feature>
<keyword evidence="9" id="KW-1133">Transmembrane helix</keyword>
<evidence type="ECO:0000256" key="7">
    <source>
        <dbReference type="ARBA" id="ARBA00022840"/>
    </source>
</evidence>
<feature type="transmembrane region" description="Helical" evidence="9">
    <location>
        <begin position="254"/>
        <end position="279"/>
    </location>
</feature>
<dbReference type="Pfam" id="PF07730">
    <property type="entry name" value="HisKA_3"/>
    <property type="match status" value="1"/>
</dbReference>
<dbReference type="InterPro" id="IPR050482">
    <property type="entry name" value="Sensor_HK_TwoCompSys"/>
</dbReference>
<gene>
    <name evidence="12" type="ORF">Ari01nite_50750</name>
</gene>
<feature type="transmembrane region" description="Helical" evidence="9">
    <location>
        <begin position="291"/>
        <end position="312"/>
    </location>
</feature>
<dbReference type="AlphaFoldDB" id="A0A919MYY2"/>
<protein>
    <recommendedName>
        <fullName evidence="2">histidine kinase</fullName>
        <ecNumber evidence="2">2.7.13.3</ecNumber>
    </recommendedName>
</protein>
<organism evidence="12 13">
    <name type="scientific">Paractinoplanes rishiriensis</name>
    <dbReference type="NCBI Taxonomy" id="1050105"/>
    <lineage>
        <taxon>Bacteria</taxon>
        <taxon>Bacillati</taxon>
        <taxon>Actinomycetota</taxon>
        <taxon>Actinomycetes</taxon>
        <taxon>Micromonosporales</taxon>
        <taxon>Micromonosporaceae</taxon>
        <taxon>Paractinoplanes</taxon>
    </lineage>
</organism>
<evidence type="ECO:0000259" key="11">
    <source>
        <dbReference type="Pfam" id="PF07730"/>
    </source>
</evidence>
<dbReference type="EC" id="2.7.13.3" evidence="2"/>
<dbReference type="InterPro" id="IPR003594">
    <property type="entry name" value="HATPase_dom"/>
</dbReference>
<dbReference type="Gene3D" id="1.20.5.1930">
    <property type="match status" value="1"/>
</dbReference>
<comment type="caution">
    <text evidence="12">The sequence shown here is derived from an EMBL/GenBank/DDBJ whole genome shotgun (WGS) entry which is preliminary data.</text>
</comment>
<dbReference type="GO" id="GO:0016020">
    <property type="term" value="C:membrane"/>
    <property type="evidence" value="ECO:0007669"/>
    <property type="project" value="InterPro"/>
</dbReference>
<keyword evidence="5" id="KW-0547">Nucleotide-binding</keyword>